<dbReference type="EMBL" id="QSEN01000014">
    <property type="protein sequence ID" value="RGZ74906.1"/>
    <property type="molecule type" value="Genomic_DNA"/>
</dbReference>
<reference evidence="2 3" key="1">
    <citation type="submission" date="2018-08" db="EMBL/GenBank/DDBJ databases">
        <title>A genome reference for cultivated species of the human gut microbiota.</title>
        <authorList>
            <person name="Zou Y."/>
            <person name="Xue W."/>
            <person name="Luo G."/>
        </authorList>
    </citation>
    <scope>NUCLEOTIDE SEQUENCE [LARGE SCALE GENOMIC DNA]</scope>
    <source>
        <strain evidence="2 3">AM48-7</strain>
    </source>
</reference>
<proteinExistence type="predicted"/>
<gene>
    <name evidence="2" type="ORF">DW975_08850</name>
</gene>
<dbReference type="InterPro" id="IPR026989">
    <property type="entry name" value="TnpV"/>
</dbReference>
<accession>A0A413PFR9</accession>
<dbReference type="Proteomes" id="UP000283431">
    <property type="component" value="Unassembled WGS sequence"/>
</dbReference>
<keyword evidence="1" id="KW-0175">Coiled coil</keyword>
<organism evidence="2 3">
    <name type="scientific">Agathobacter rectalis</name>
    <dbReference type="NCBI Taxonomy" id="39491"/>
    <lineage>
        <taxon>Bacteria</taxon>
        <taxon>Bacillati</taxon>
        <taxon>Bacillota</taxon>
        <taxon>Clostridia</taxon>
        <taxon>Lachnospirales</taxon>
        <taxon>Lachnospiraceae</taxon>
        <taxon>Agathobacter</taxon>
    </lineage>
</organism>
<evidence type="ECO:0000313" key="3">
    <source>
        <dbReference type="Proteomes" id="UP000283431"/>
    </source>
</evidence>
<name>A0A413PFR9_9FIRM</name>
<dbReference type="Pfam" id="PF14198">
    <property type="entry name" value="TnpV"/>
    <property type="match status" value="1"/>
</dbReference>
<evidence type="ECO:0000256" key="1">
    <source>
        <dbReference type="SAM" id="Coils"/>
    </source>
</evidence>
<protein>
    <submittedName>
        <fullName evidence="2">TnpV protein</fullName>
    </submittedName>
</protein>
<dbReference type="AlphaFoldDB" id="A0A413PFR9"/>
<sequence>MNELTYTMVGDYSLPNLKLPQQPEVTLGRYAQMRRKFLKEHHRVLYYNLLTRGELTQHLAEVEQRASKMEETILNQMAQKEGVTEQMKAEDMMKWVCLMNSLRSSVQEIVKAEVIFA</sequence>
<evidence type="ECO:0000313" key="2">
    <source>
        <dbReference type="EMBL" id="RGZ74906.1"/>
    </source>
</evidence>
<comment type="caution">
    <text evidence="2">The sequence shown here is derived from an EMBL/GenBank/DDBJ whole genome shotgun (WGS) entry which is preliminary data.</text>
</comment>
<feature type="coiled-coil region" evidence="1">
    <location>
        <begin position="52"/>
        <end position="79"/>
    </location>
</feature>